<evidence type="ECO:0000256" key="1">
    <source>
        <dbReference type="SAM" id="Phobius"/>
    </source>
</evidence>
<dbReference type="EMBL" id="BIFS01000001">
    <property type="protein sequence ID" value="GCE21366.1"/>
    <property type="molecule type" value="Genomic_DNA"/>
</dbReference>
<reference evidence="3" key="1">
    <citation type="submission" date="2018-12" db="EMBL/GenBank/DDBJ databases">
        <title>Tengunoibacter tsumagoiensis gen. nov., sp. nov., Dictyobacter kobayashii sp. nov., D. alpinus sp. nov., and D. joshuensis sp. nov. and description of Dictyobacteraceae fam. nov. within the order Ktedonobacterales isolated from Tengu-no-mugimeshi.</title>
        <authorList>
            <person name="Wang C.M."/>
            <person name="Zheng Y."/>
            <person name="Sakai Y."/>
            <person name="Toyoda A."/>
            <person name="Minakuchi Y."/>
            <person name="Abe K."/>
            <person name="Yokota A."/>
            <person name="Yabe S."/>
        </authorList>
    </citation>
    <scope>NUCLEOTIDE SEQUENCE [LARGE SCALE GENOMIC DNA]</scope>
    <source>
        <strain evidence="3">Uno11</strain>
    </source>
</reference>
<feature type="transmembrane region" description="Helical" evidence="1">
    <location>
        <begin position="38"/>
        <end position="66"/>
    </location>
</feature>
<keyword evidence="1" id="KW-0812">Transmembrane</keyword>
<dbReference type="RefSeq" id="WP_126552994.1">
    <property type="nucleotide sequence ID" value="NZ_BIFS01000001.1"/>
</dbReference>
<keyword evidence="1" id="KW-1133">Transmembrane helix</keyword>
<sequence>MAQRRKARRIAIGGLLTSLLCTIVVGVILFLLPANQSIFAFIDALLVMVLIASLLSMGICILVIYLASKKQPIVRQDGNRTYIQF</sequence>
<keyword evidence="3" id="KW-1185">Reference proteome</keyword>
<name>A0A402AQI2_9CHLR</name>
<proteinExistence type="predicted"/>
<gene>
    <name evidence="2" type="ORF">KDK_51660</name>
</gene>
<protein>
    <submittedName>
        <fullName evidence="2">Uncharacterized protein</fullName>
    </submittedName>
</protein>
<evidence type="ECO:0000313" key="3">
    <source>
        <dbReference type="Proteomes" id="UP000287188"/>
    </source>
</evidence>
<dbReference type="AlphaFoldDB" id="A0A402AQI2"/>
<dbReference type="Proteomes" id="UP000287188">
    <property type="component" value="Unassembled WGS sequence"/>
</dbReference>
<evidence type="ECO:0000313" key="2">
    <source>
        <dbReference type="EMBL" id="GCE21366.1"/>
    </source>
</evidence>
<accession>A0A402AQI2</accession>
<organism evidence="2 3">
    <name type="scientific">Dictyobacter kobayashii</name>
    <dbReference type="NCBI Taxonomy" id="2014872"/>
    <lineage>
        <taxon>Bacteria</taxon>
        <taxon>Bacillati</taxon>
        <taxon>Chloroflexota</taxon>
        <taxon>Ktedonobacteria</taxon>
        <taxon>Ktedonobacterales</taxon>
        <taxon>Dictyobacteraceae</taxon>
        <taxon>Dictyobacter</taxon>
    </lineage>
</organism>
<keyword evidence="1" id="KW-0472">Membrane</keyword>
<comment type="caution">
    <text evidence="2">The sequence shown here is derived from an EMBL/GenBank/DDBJ whole genome shotgun (WGS) entry which is preliminary data.</text>
</comment>
<feature type="transmembrane region" description="Helical" evidence="1">
    <location>
        <begin position="12"/>
        <end position="32"/>
    </location>
</feature>